<dbReference type="InterPro" id="IPR011598">
    <property type="entry name" value="bHLH_dom"/>
</dbReference>
<feature type="compositionally biased region" description="Polar residues" evidence="7">
    <location>
        <begin position="481"/>
        <end position="507"/>
    </location>
</feature>
<dbReference type="Gene3D" id="4.10.280.10">
    <property type="entry name" value="Helix-loop-helix DNA-binding domain"/>
    <property type="match status" value="1"/>
</dbReference>
<evidence type="ECO:0000256" key="6">
    <source>
        <dbReference type="SAM" id="Coils"/>
    </source>
</evidence>
<protein>
    <submittedName>
        <fullName evidence="10">BHLH domain-containing protein</fullName>
    </submittedName>
</protein>
<dbReference type="AlphaFoldDB" id="A0A914WEL6"/>
<evidence type="ECO:0000259" key="8">
    <source>
        <dbReference type="PROSITE" id="PS50888"/>
    </source>
</evidence>
<keyword evidence="3" id="KW-0238">DNA-binding</keyword>
<dbReference type="GO" id="GO:0046983">
    <property type="term" value="F:protein dimerization activity"/>
    <property type="evidence" value="ECO:0007669"/>
    <property type="project" value="InterPro"/>
</dbReference>
<keyword evidence="2" id="KW-0805">Transcription regulation</keyword>
<feature type="domain" description="BHLH" evidence="8">
    <location>
        <begin position="650"/>
        <end position="703"/>
    </location>
</feature>
<evidence type="ECO:0000313" key="10">
    <source>
        <dbReference type="WBParaSite" id="PSAMB.scaffold3size181960.g472.t1"/>
    </source>
</evidence>
<evidence type="ECO:0000256" key="3">
    <source>
        <dbReference type="ARBA" id="ARBA00023125"/>
    </source>
</evidence>
<dbReference type="FunFam" id="4.10.280.10:FF:000126">
    <property type="entry name" value="Protein WBSCR14 homolog"/>
    <property type="match status" value="1"/>
</dbReference>
<feature type="region of interest" description="Disordered" evidence="7">
    <location>
        <begin position="408"/>
        <end position="514"/>
    </location>
</feature>
<dbReference type="PROSITE" id="PS50888">
    <property type="entry name" value="BHLH"/>
    <property type="match status" value="1"/>
</dbReference>
<accession>A0A914WEL6</accession>
<dbReference type="GO" id="GO:0000978">
    <property type="term" value="F:RNA polymerase II cis-regulatory region sequence-specific DNA binding"/>
    <property type="evidence" value="ECO:0007669"/>
    <property type="project" value="TreeGrafter"/>
</dbReference>
<dbReference type="InterPro" id="IPR036638">
    <property type="entry name" value="HLH_DNA-bd_sf"/>
</dbReference>
<keyword evidence="4" id="KW-0804">Transcription</keyword>
<keyword evidence="5" id="KW-0539">Nucleus</keyword>
<dbReference type="CDD" id="cd21739">
    <property type="entry name" value="NES2-NLS_ChREBP-like"/>
    <property type="match status" value="1"/>
</dbReference>
<feature type="compositionally biased region" description="Low complexity" evidence="7">
    <location>
        <begin position="604"/>
        <end position="622"/>
    </location>
</feature>
<dbReference type="Proteomes" id="UP000887566">
    <property type="component" value="Unplaced"/>
</dbReference>
<reference evidence="10" key="1">
    <citation type="submission" date="2022-11" db="UniProtKB">
        <authorList>
            <consortium name="WormBaseParasite"/>
        </authorList>
    </citation>
    <scope>IDENTIFICATION</scope>
</reference>
<dbReference type="PANTHER" id="PTHR15741:SF37">
    <property type="entry name" value="LD38259P"/>
    <property type="match status" value="1"/>
</dbReference>
<evidence type="ECO:0000256" key="4">
    <source>
        <dbReference type="ARBA" id="ARBA00023163"/>
    </source>
</evidence>
<evidence type="ECO:0000256" key="2">
    <source>
        <dbReference type="ARBA" id="ARBA00023015"/>
    </source>
</evidence>
<dbReference type="SUPFAM" id="SSF47459">
    <property type="entry name" value="HLH, helix-loop-helix DNA-binding domain"/>
    <property type="match status" value="1"/>
</dbReference>
<dbReference type="InterPro" id="IPR052207">
    <property type="entry name" value="Max-like/E-box_TFs"/>
</dbReference>
<comment type="subcellular location">
    <subcellularLocation>
        <location evidence="1">Nucleus</location>
    </subcellularLocation>
</comment>
<keyword evidence="9" id="KW-1185">Reference proteome</keyword>
<dbReference type="Pfam" id="PF00010">
    <property type="entry name" value="HLH"/>
    <property type="match status" value="1"/>
</dbReference>
<keyword evidence="6" id="KW-0175">Coiled coil</keyword>
<evidence type="ECO:0000256" key="1">
    <source>
        <dbReference type="ARBA" id="ARBA00004123"/>
    </source>
</evidence>
<feature type="compositionally biased region" description="Basic and acidic residues" evidence="7">
    <location>
        <begin position="202"/>
        <end position="215"/>
    </location>
</feature>
<dbReference type="WBParaSite" id="PSAMB.scaffold3size181960.g472.t1">
    <property type="protein sequence ID" value="PSAMB.scaffold3size181960.g472.t1"/>
    <property type="gene ID" value="PSAMB.scaffold3size181960.g472"/>
</dbReference>
<dbReference type="PANTHER" id="PTHR15741">
    <property type="entry name" value="BASIC HELIX-LOOP-HELIX ZIP TRANSCRIPTION FACTOR"/>
    <property type="match status" value="1"/>
</dbReference>
<feature type="coiled-coil region" evidence="6">
    <location>
        <begin position="700"/>
        <end position="734"/>
    </location>
</feature>
<proteinExistence type="predicted"/>
<dbReference type="GO" id="GO:0000981">
    <property type="term" value="F:DNA-binding transcription factor activity, RNA polymerase II-specific"/>
    <property type="evidence" value="ECO:0007669"/>
    <property type="project" value="TreeGrafter"/>
</dbReference>
<evidence type="ECO:0000313" key="9">
    <source>
        <dbReference type="Proteomes" id="UP000887566"/>
    </source>
</evidence>
<organism evidence="9 10">
    <name type="scientific">Plectus sambesii</name>
    <dbReference type="NCBI Taxonomy" id="2011161"/>
    <lineage>
        <taxon>Eukaryota</taxon>
        <taxon>Metazoa</taxon>
        <taxon>Ecdysozoa</taxon>
        <taxon>Nematoda</taxon>
        <taxon>Chromadorea</taxon>
        <taxon>Plectida</taxon>
        <taxon>Plectina</taxon>
        <taxon>Plectoidea</taxon>
        <taxon>Plectidae</taxon>
        <taxon>Plectus</taxon>
    </lineage>
</organism>
<sequence length="849" mass="95057">MSHEPIHSGHFMTSNPHTDIQADEDEDVEVEVVDDDIDRIPVEDDSQESDALKDRDEKPVTFYKFGPKKTQSIAIDVSLNKLNKCIKVAYNKMTTPKWKDFKGLRLHWKQRIRLNNVIWRAYYMEFRKPNRIKEKKVPYCYFAVPDEDQTHQKIEGSVLEGMYWKRRMEAVCAQYKRWRYFNRPGRKLANAQRRKRVCSTSEPKKSRDPSRRKDNSCSCDADGNMIYVPQPPKSQTPKNLTSDQFDLDDFENVFTDTLFESLNQPYMFPNPKEMAQTGNADIMQPGLLSLQPSLEEIMASLDAPFCMGQDSMGMAATSGDSSSGPNYSAKEYDTAAMLVNYSNQPRPPSHSAGLLASTLPPLYSQASYGRQTSGGFMPDVGEPSGAGDYLPQFATLGQGHVGMQQQKPTAWIGPPQQQTWSSGMEDARFPTKPSTPSKGALKAFPVAEATEKKSVRRTGKRRASESKAAVYGKVDERRLAPQQQPSVIHHPTPQQMSPSATLVQSPQDPMMHSPGQPQLAWPFLNAAVSSSGGFSPQRLLLVGQPNANTRNAFVSMPQPLYPQVAAQLAMSPPSVHSIGSAFNLNIKQEPSRLPIAPYSSSVYTPLSSPSNSVRSPSEPSTSDGRGGRGQPPTNSAKRAAADSTIHPVERKRILHLHAEQSRRTALKDGFDQLMELLPNLYSGGTKPTNAVVLAKGGEYIRDLCNRKEEQENELQTVKDEIQRLNNKISALQTSLPTANKSGPSTALQEQGALQQYFDRYVKERSREDWRFWLMARMMLPLFETFKQEVKGDSTEEMAQSAREWAQNNCQLVKMRPSTSNTLIYLATNTSVMTDPKSLENFALQELKRP</sequence>
<feature type="region of interest" description="Disordered" evidence="7">
    <location>
        <begin position="604"/>
        <end position="646"/>
    </location>
</feature>
<feature type="region of interest" description="Disordered" evidence="7">
    <location>
        <begin position="191"/>
        <end position="240"/>
    </location>
</feature>
<dbReference type="GO" id="GO:0005634">
    <property type="term" value="C:nucleus"/>
    <property type="evidence" value="ECO:0007669"/>
    <property type="project" value="UniProtKB-SubCell"/>
</dbReference>
<feature type="compositionally biased region" description="Acidic residues" evidence="7">
    <location>
        <begin position="34"/>
        <end position="48"/>
    </location>
</feature>
<evidence type="ECO:0000256" key="5">
    <source>
        <dbReference type="ARBA" id="ARBA00023242"/>
    </source>
</evidence>
<evidence type="ECO:0000256" key="7">
    <source>
        <dbReference type="SAM" id="MobiDB-lite"/>
    </source>
</evidence>
<dbReference type="SMART" id="SM00353">
    <property type="entry name" value="HLH"/>
    <property type="match status" value="1"/>
</dbReference>
<name>A0A914WEL6_9BILA</name>
<feature type="region of interest" description="Disordered" evidence="7">
    <location>
        <begin position="1"/>
        <end position="27"/>
    </location>
</feature>
<feature type="region of interest" description="Disordered" evidence="7">
    <location>
        <begin position="34"/>
        <end position="53"/>
    </location>
</feature>